<dbReference type="EMBL" id="JAEPRD010000044">
    <property type="protein sequence ID" value="KAG2204459.1"/>
    <property type="molecule type" value="Genomic_DNA"/>
</dbReference>
<comment type="caution">
    <text evidence="1">The sequence shown here is derived from an EMBL/GenBank/DDBJ whole genome shotgun (WGS) entry which is preliminary data.</text>
</comment>
<organism evidence="1 2">
    <name type="scientific">Mucor saturninus</name>
    <dbReference type="NCBI Taxonomy" id="64648"/>
    <lineage>
        <taxon>Eukaryota</taxon>
        <taxon>Fungi</taxon>
        <taxon>Fungi incertae sedis</taxon>
        <taxon>Mucoromycota</taxon>
        <taxon>Mucoromycotina</taxon>
        <taxon>Mucoromycetes</taxon>
        <taxon>Mucorales</taxon>
        <taxon>Mucorineae</taxon>
        <taxon>Mucoraceae</taxon>
        <taxon>Mucor</taxon>
    </lineage>
</organism>
<evidence type="ECO:0000313" key="1">
    <source>
        <dbReference type="EMBL" id="KAG2204459.1"/>
    </source>
</evidence>
<protein>
    <submittedName>
        <fullName evidence="1">Uncharacterized protein</fullName>
    </submittedName>
</protein>
<dbReference type="OrthoDB" id="2282120at2759"/>
<name>A0A8H7V7W0_9FUNG</name>
<keyword evidence="2" id="KW-1185">Reference proteome</keyword>
<accession>A0A8H7V7W0</accession>
<gene>
    <name evidence="1" type="ORF">INT47_005250</name>
</gene>
<proteinExistence type="predicted"/>
<reference evidence="1" key="1">
    <citation type="submission" date="2020-12" db="EMBL/GenBank/DDBJ databases">
        <title>Metabolic potential, ecology and presence of endohyphal bacteria is reflected in genomic diversity of Mucoromycotina.</title>
        <authorList>
            <person name="Muszewska A."/>
            <person name="Okrasinska A."/>
            <person name="Steczkiewicz K."/>
            <person name="Drgas O."/>
            <person name="Orlowska M."/>
            <person name="Perlinska-Lenart U."/>
            <person name="Aleksandrzak-Piekarczyk T."/>
            <person name="Szatraj K."/>
            <person name="Zielenkiewicz U."/>
            <person name="Pilsyk S."/>
            <person name="Malc E."/>
            <person name="Mieczkowski P."/>
            <person name="Kruszewska J.S."/>
            <person name="Biernat P."/>
            <person name="Pawlowska J."/>
        </authorList>
    </citation>
    <scope>NUCLEOTIDE SEQUENCE</scope>
    <source>
        <strain evidence="1">WA0000017839</strain>
    </source>
</reference>
<sequence>ETLVDPPETACTHDFFVCRDSVEVNWVELLAKAIEQATEATTQSIKSKRTFALLEGYEKDNDSVAQSVAEGNANKVFNLK</sequence>
<dbReference type="AlphaFoldDB" id="A0A8H7V7W0"/>
<evidence type="ECO:0000313" key="2">
    <source>
        <dbReference type="Proteomes" id="UP000603453"/>
    </source>
</evidence>
<dbReference type="Proteomes" id="UP000603453">
    <property type="component" value="Unassembled WGS sequence"/>
</dbReference>
<feature type="non-terminal residue" evidence="1">
    <location>
        <position position="80"/>
    </location>
</feature>